<proteinExistence type="predicted"/>
<name>A0AAE0LBV8_9CHLO</name>
<protein>
    <submittedName>
        <fullName evidence="2">Uncharacterized protein</fullName>
    </submittedName>
</protein>
<dbReference type="EMBL" id="LGRX02005123">
    <property type="protein sequence ID" value="KAK3279124.1"/>
    <property type="molecule type" value="Genomic_DNA"/>
</dbReference>
<dbReference type="Proteomes" id="UP001190700">
    <property type="component" value="Unassembled WGS sequence"/>
</dbReference>
<evidence type="ECO:0000313" key="2">
    <source>
        <dbReference type="EMBL" id="KAK3279124.1"/>
    </source>
</evidence>
<comment type="caution">
    <text evidence="2">The sequence shown here is derived from an EMBL/GenBank/DDBJ whole genome shotgun (WGS) entry which is preliminary data.</text>
</comment>
<reference evidence="2 3" key="1">
    <citation type="journal article" date="2015" name="Genome Biol. Evol.">
        <title>Comparative Genomics of a Bacterivorous Green Alga Reveals Evolutionary Causalities and Consequences of Phago-Mixotrophic Mode of Nutrition.</title>
        <authorList>
            <person name="Burns J.A."/>
            <person name="Paasch A."/>
            <person name="Narechania A."/>
            <person name="Kim E."/>
        </authorList>
    </citation>
    <scope>NUCLEOTIDE SEQUENCE [LARGE SCALE GENOMIC DNA]</scope>
    <source>
        <strain evidence="2 3">PLY_AMNH</strain>
    </source>
</reference>
<gene>
    <name evidence="2" type="ORF">CYMTET_12976</name>
</gene>
<evidence type="ECO:0000313" key="3">
    <source>
        <dbReference type="Proteomes" id="UP001190700"/>
    </source>
</evidence>
<sequence>MPAVPRLISETEGARAHVQLGTIEGAKASWLLIYDRHDGCSEWQEYHWDRIPAGLASRLKECSAKNLHVNVAAYGSNPGEWYVSGVSRDSTGTHSWWGGSCSEALDRGQTLRCVSFGSPPSELNWEEAEQRWVTVSDRNGYNLRGVDSGLIVRLKRLNSRGKEIHNICLSQHSPLGYFIRDEEGMEWNGLGEHLTAELRRNCQDEVLHICESPSGEWLIVRGSSFQASDGAPKELQKALTHLFSSQREDRLRRVREINAAKISNAVDRTRDEAEAEEARRKEYVRQEQMRALRQALQDRSVEFALLARSFARQHDYVENHTSEENCVACFCRRTSRDRIVVYFSTRTVSVSCLSHPDRGTKKQLLLRSVSPELLDTVFREPRALAAMGYNSRPRYGPSIGPLGFSRIDSESEQAAAPSEEDAIVEHLFSLSEFASESRDTCHDGDACFAHLLALGAQAWNARTSVQAAVGGFDLASGEIVCRRVVLDVDRRMGFQSMPESRERYVVVQSVFASSPAEKADIRPLDQFISMQVQVQGAHALPLLFSGPSPCRLGLLRKGCRVDATVFKGEDGSLGVMPLGDPVGSGPIAVTPYPGSTAAYSGVESGDLLENITVAVYEHSTFNSIENALPPFTTIMVALLRPTPLHAAPLPKSSPKLKSKHK</sequence>
<dbReference type="AlphaFoldDB" id="A0AAE0LBV8"/>
<keyword evidence="1" id="KW-0175">Coiled coil</keyword>
<keyword evidence="3" id="KW-1185">Reference proteome</keyword>
<evidence type="ECO:0000256" key="1">
    <source>
        <dbReference type="SAM" id="Coils"/>
    </source>
</evidence>
<organism evidence="2 3">
    <name type="scientific">Cymbomonas tetramitiformis</name>
    <dbReference type="NCBI Taxonomy" id="36881"/>
    <lineage>
        <taxon>Eukaryota</taxon>
        <taxon>Viridiplantae</taxon>
        <taxon>Chlorophyta</taxon>
        <taxon>Pyramimonadophyceae</taxon>
        <taxon>Pyramimonadales</taxon>
        <taxon>Pyramimonadaceae</taxon>
        <taxon>Cymbomonas</taxon>
    </lineage>
</organism>
<accession>A0AAE0LBV8</accession>
<feature type="coiled-coil region" evidence="1">
    <location>
        <begin position="259"/>
        <end position="286"/>
    </location>
</feature>